<dbReference type="CDD" id="cd07818">
    <property type="entry name" value="SRPBCC_1"/>
    <property type="match status" value="1"/>
</dbReference>
<reference evidence="2" key="1">
    <citation type="journal article" date="2019" name="Int. J. Syst. Evol. Microbiol.">
        <title>The Global Catalogue of Microorganisms (GCM) 10K type strain sequencing project: providing services to taxonomists for standard genome sequencing and annotation.</title>
        <authorList>
            <consortium name="The Broad Institute Genomics Platform"/>
            <consortium name="The Broad Institute Genome Sequencing Center for Infectious Disease"/>
            <person name="Wu L."/>
            <person name="Ma J."/>
        </authorList>
    </citation>
    <scope>NUCLEOTIDE SEQUENCE [LARGE SCALE GENOMIC DNA]</scope>
    <source>
        <strain evidence="2">JCM 18204</strain>
    </source>
</reference>
<comment type="caution">
    <text evidence="1">The sequence shown here is derived from an EMBL/GenBank/DDBJ whole genome shotgun (WGS) entry which is preliminary data.</text>
</comment>
<accession>A0ABP9CAQ7</accession>
<name>A0ABP9CAQ7_9GAMM</name>
<dbReference type="InterPro" id="IPR019587">
    <property type="entry name" value="Polyketide_cyclase/dehydratase"/>
</dbReference>
<dbReference type="Proteomes" id="UP001499959">
    <property type="component" value="Unassembled WGS sequence"/>
</dbReference>
<protein>
    <submittedName>
        <fullName evidence="1">K(+)-transporting ATPase subunit F</fullName>
    </submittedName>
</protein>
<gene>
    <name evidence="1" type="primary">kdpF</name>
    <name evidence="1" type="ORF">GCM10023307_37290</name>
</gene>
<dbReference type="EMBL" id="BAABJE010000030">
    <property type="protein sequence ID" value="GAA4807105.1"/>
    <property type="molecule type" value="Genomic_DNA"/>
</dbReference>
<organism evidence="1 2">
    <name type="scientific">Lysobacter hankyongensis</name>
    <dbReference type="NCBI Taxonomy" id="1176535"/>
    <lineage>
        <taxon>Bacteria</taxon>
        <taxon>Pseudomonadati</taxon>
        <taxon>Pseudomonadota</taxon>
        <taxon>Gammaproteobacteria</taxon>
        <taxon>Lysobacterales</taxon>
        <taxon>Lysobacteraceae</taxon>
        <taxon>Lysobacter</taxon>
    </lineage>
</organism>
<evidence type="ECO:0000313" key="1">
    <source>
        <dbReference type="EMBL" id="GAA4807105.1"/>
    </source>
</evidence>
<dbReference type="Pfam" id="PF10604">
    <property type="entry name" value="Polyketide_cyc2"/>
    <property type="match status" value="1"/>
</dbReference>
<keyword evidence="2" id="KW-1185">Reference proteome</keyword>
<proteinExistence type="predicted"/>
<sequence length="179" mass="19521">MLKKILVSSLIVVLIAIAGVLGYAATKPDTFRVERRTTIAAPPDKVFAMIEDFHRWGEWSPWEHLDPAMTRTHGGAPKGTGATYAWSGNSDIGQGRMEIVESAPPGKLVVKLDFIAPFEANNIAEFTLTPTPTGTEVVWAMHGPSPYVSKLMDTVMSMDKMIGRDFETGLATMKRVAEG</sequence>
<dbReference type="InterPro" id="IPR023393">
    <property type="entry name" value="START-like_dom_sf"/>
</dbReference>
<evidence type="ECO:0000313" key="2">
    <source>
        <dbReference type="Proteomes" id="UP001499959"/>
    </source>
</evidence>
<dbReference type="Gene3D" id="3.30.530.20">
    <property type="match status" value="1"/>
</dbReference>
<dbReference type="RefSeq" id="WP_345304882.1">
    <property type="nucleotide sequence ID" value="NZ_BAABJE010000030.1"/>
</dbReference>
<dbReference type="SUPFAM" id="SSF55961">
    <property type="entry name" value="Bet v1-like"/>
    <property type="match status" value="1"/>
</dbReference>